<sequence length="451" mass="50250">MNGAVNPEVEMSNRVAALMGTTLTEADVHRFLLEAADLLGTESLSMYGPNVFFRWRLGERVIEIEPRYHRWDDKYSLRVDSYDPTIPIDSEEYRDFKWGEAEDYPYLWKVELGRSPLDDWGPGEAYIVNWEMFEETTAKTLGGLPDDVSLMPPQWRRPFTFQWDMGESELGLGLVSFTGTAEGLTVTVESTGEEVLIPRDLLGSEGGQISMRDVVAGLAGGRPLMDIRFAGSEGFGDYGVFAASPSGDEDERAKDDIEFLLEDRGKDSPGPAMTMDDLRRLAASSPAPTGPNRPPVNWQVIPMRIGLSVPQILSVVEQILSGAAVESVLRPLGGRPDTRRGRPVLRGDGWLAGQSHLCGTWGIEVVTHSEREAEDRFCFDKRHVADYAWRIAQALEQRYGFPYGIRTTNNGFLMRLFQVGDQGVMVSSGFSSVEVEIDSLKTLLENSYGRF</sequence>
<dbReference type="EMBL" id="MSKL01000020">
    <property type="protein sequence ID" value="OLO48986.1"/>
    <property type="molecule type" value="Genomic_DNA"/>
</dbReference>
<organism evidence="1 2">
    <name type="scientific">Actinomyces oris</name>
    <dbReference type="NCBI Taxonomy" id="544580"/>
    <lineage>
        <taxon>Bacteria</taxon>
        <taxon>Bacillati</taxon>
        <taxon>Actinomycetota</taxon>
        <taxon>Actinomycetes</taxon>
        <taxon>Actinomycetales</taxon>
        <taxon>Actinomycetaceae</taxon>
        <taxon>Actinomyces</taxon>
    </lineage>
</organism>
<gene>
    <name evidence="1" type="ORF">BKH28_08000</name>
</gene>
<proteinExistence type="predicted"/>
<dbReference type="Proteomes" id="UP000186394">
    <property type="component" value="Unassembled WGS sequence"/>
</dbReference>
<name>A0A1Q8VLK3_9ACTO</name>
<dbReference type="OrthoDB" id="3260008at2"/>
<reference evidence="1 2" key="1">
    <citation type="submission" date="2016-12" db="EMBL/GenBank/DDBJ databases">
        <title>Genomic comparison of strains in the 'Actinomyces naeslundii' group.</title>
        <authorList>
            <person name="Mughal S.R."/>
            <person name="Do T."/>
            <person name="Gilbert S.C."/>
            <person name="Witherden E.A."/>
            <person name="Didelot X."/>
            <person name="Beighton D."/>
        </authorList>
    </citation>
    <scope>NUCLEOTIDE SEQUENCE [LARGE SCALE GENOMIC DNA]</scope>
    <source>
        <strain evidence="1 2">P6N</strain>
    </source>
</reference>
<accession>A0A1Q8VLK3</accession>
<evidence type="ECO:0000313" key="1">
    <source>
        <dbReference type="EMBL" id="OLO48986.1"/>
    </source>
</evidence>
<dbReference type="AlphaFoldDB" id="A0A1Q8VLK3"/>
<protein>
    <submittedName>
        <fullName evidence="1">Uncharacterized protein</fullName>
    </submittedName>
</protein>
<evidence type="ECO:0000313" key="2">
    <source>
        <dbReference type="Proteomes" id="UP000186394"/>
    </source>
</evidence>
<comment type="caution">
    <text evidence="1">The sequence shown here is derived from an EMBL/GenBank/DDBJ whole genome shotgun (WGS) entry which is preliminary data.</text>
</comment>